<accession>A0A934NKI3</accession>
<organism evidence="1 2">
    <name type="scientific">Gelidibacter salicanalis</name>
    <dbReference type="NCBI Taxonomy" id="291193"/>
    <lineage>
        <taxon>Bacteria</taxon>
        <taxon>Pseudomonadati</taxon>
        <taxon>Bacteroidota</taxon>
        <taxon>Flavobacteriia</taxon>
        <taxon>Flavobacteriales</taxon>
        <taxon>Flavobacteriaceae</taxon>
        <taxon>Gelidibacter</taxon>
    </lineage>
</organism>
<sequence length="89" mass="10146">MTKTVVGRHKVGDFDTWLKGHQDRERAFSPAVSSFKTFRDADDPNTVVLVFEVTDMEKFEAILKDPSSEVLKKKHTVKDPVKVSIQIEL</sequence>
<dbReference type="Proteomes" id="UP000662373">
    <property type="component" value="Unassembled WGS sequence"/>
</dbReference>
<dbReference type="RefSeq" id="WP_199598628.1">
    <property type="nucleotide sequence ID" value="NZ_JAEHJZ010000019.1"/>
</dbReference>
<name>A0A934NKI3_9FLAO</name>
<dbReference type="AlphaFoldDB" id="A0A934NKI3"/>
<evidence type="ECO:0000313" key="2">
    <source>
        <dbReference type="Proteomes" id="UP000662373"/>
    </source>
</evidence>
<protein>
    <submittedName>
        <fullName evidence="1">Uncharacterized protein</fullName>
    </submittedName>
</protein>
<comment type="caution">
    <text evidence="1">The sequence shown here is derived from an EMBL/GenBank/DDBJ whole genome shotgun (WGS) entry which is preliminary data.</text>
</comment>
<dbReference type="EMBL" id="JAEHJZ010000019">
    <property type="protein sequence ID" value="MBJ7880742.1"/>
    <property type="molecule type" value="Genomic_DNA"/>
</dbReference>
<evidence type="ECO:0000313" key="1">
    <source>
        <dbReference type="EMBL" id="MBJ7880742.1"/>
    </source>
</evidence>
<gene>
    <name evidence="1" type="ORF">JEM65_08790</name>
</gene>
<keyword evidence="2" id="KW-1185">Reference proteome</keyword>
<reference evidence="1 2" key="1">
    <citation type="submission" date="2020-09" db="EMBL/GenBank/DDBJ databases">
        <title>Draft genome of Gelidibacter salicanalis PAMC21136.</title>
        <authorList>
            <person name="Park H."/>
        </authorList>
    </citation>
    <scope>NUCLEOTIDE SEQUENCE [LARGE SCALE GENOMIC DNA]</scope>
    <source>
        <strain evidence="1 2">PAMC21136</strain>
    </source>
</reference>
<proteinExistence type="predicted"/>